<organism evidence="9 11">
    <name type="scientific">Polaribacter dokdonensis DSW-5</name>
    <dbReference type="NCBI Taxonomy" id="1300348"/>
    <lineage>
        <taxon>Bacteria</taxon>
        <taxon>Pseudomonadati</taxon>
        <taxon>Bacteroidota</taxon>
        <taxon>Flavobacteriia</taxon>
        <taxon>Flavobacteriales</taxon>
        <taxon>Flavobacteriaceae</taxon>
    </lineage>
</organism>
<dbReference type="NCBIfam" id="NF037961">
    <property type="entry name" value="RodA_shape"/>
    <property type="match status" value="1"/>
</dbReference>
<reference evidence="10 12" key="2">
    <citation type="submission" date="2016-10" db="EMBL/GenBank/DDBJ databases">
        <authorList>
            <person name="Varghese N."/>
            <person name="Submissions S."/>
        </authorList>
    </citation>
    <scope>NUCLEOTIDE SEQUENCE [LARGE SCALE GENOMIC DNA]</scope>
    <source>
        <strain evidence="10 12">DSW-5</strain>
    </source>
</reference>
<dbReference type="InterPro" id="IPR018365">
    <property type="entry name" value="Cell_cycle_FtsW-rel_CS"/>
</dbReference>
<evidence type="ECO:0000256" key="2">
    <source>
        <dbReference type="ARBA" id="ARBA00022692"/>
    </source>
</evidence>
<evidence type="ECO:0000256" key="3">
    <source>
        <dbReference type="ARBA" id="ARBA00022960"/>
    </source>
</evidence>
<dbReference type="GO" id="GO:0008360">
    <property type="term" value="P:regulation of cell shape"/>
    <property type="evidence" value="ECO:0007669"/>
    <property type="project" value="UniProtKB-KW"/>
</dbReference>
<dbReference type="RefSeq" id="WP_053973389.1">
    <property type="nucleotide sequence ID" value="NZ_FNUE01000001.1"/>
</dbReference>
<dbReference type="Proteomes" id="UP000183071">
    <property type="component" value="Unassembled WGS sequence"/>
</dbReference>
<comment type="subcellular location">
    <subcellularLocation>
        <location evidence="1">Membrane</location>
        <topology evidence="1">Multi-pass membrane protein</topology>
    </subcellularLocation>
</comment>
<dbReference type="AlphaFoldDB" id="A0A0M9CG07"/>
<keyword evidence="3" id="KW-0133">Cell shape</keyword>
<dbReference type="STRING" id="1300348.I602_735"/>
<feature type="transmembrane region" description="Helical" evidence="8">
    <location>
        <begin position="185"/>
        <end position="202"/>
    </location>
</feature>
<keyword evidence="12" id="KW-1185">Reference proteome</keyword>
<dbReference type="PANTHER" id="PTHR30474">
    <property type="entry name" value="CELL CYCLE PROTEIN"/>
    <property type="match status" value="1"/>
</dbReference>
<comment type="caution">
    <text evidence="9">The sequence shown here is derived from an EMBL/GenBank/DDBJ whole genome shotgun (WGS) entry which is preliminary data.</text>
</comment>
<evidence type="ECO:0000313" key="11">
    <source>
        <dbReference type="Proteomes" id="UP000037716"/>
    </source>
</evidence>
<feature type="transmembrane region" description="Helical" evidence="8">
    <location>
        <begin position="331"/>
        <end position="352"/>
    </location>
</feature>
<reference evidence="9 11" key="1">
    <citation type="submission" date="2015-07" db="EMBL/GenBank/DDBJ databases">
        <title>Genome of Polaribacter dokdonenesis DSW-5, isolated from seawater off Dokdo in Korea.</title>
        <authorList>
            <person name="Yoon K."/>
            <person name="Song J.Y."/>
            <person name="Kim J.F."/>
        </authorList>
    </citation>
    <scope>NUCLEOTIDE SEQUENCE [LARGE SCALE GENOMIC DNA]</scope>
    <source>
        <strain evidence="9 11">DSW-5</strain>
    </source>
</reference>
<dbReference type="InterPro" id="IPR001182">
    <property type="entry name" value="FtsW/RodA"/>
</dbReference>
<dbReference type="EMBL" id="LGBR01000001">
    <property type="protein sequence ID" value="KOY51175.1"/>
    <property type="molecule type" value="Genomic_DNA"/>
</dbReference>
<dbReference type="GO" id="GO:0005886">
    <property type="term" value="C:plasma membrane"/>
    <property type="evidence" value="ECO:0007669"/>
    <property type="project" value="TreeGrafter"/>
</dbReference>
<dbReference type="OrthoDB" id="9768187at2"/>
<feature type="transmembrane region" description="Helical" evidence="8">
    <location>
        <begin position="364"/>
        <end position="385"/>
    </location>
</feature>
<name>A0A0M9CG07_9FLAO</name>
<dbReference type="Pfam" id="PF01098">
    <property type="entry name" value="FTSW_RODA_SPOVE"/>
    <property type="match status" value="2"/>
</dbReference>
<dbReference type="PANTHER" id="PTHR30474:SF1">
    <property type="entry name" value="PEPTIDOGLYCAN GLYCOSYLTRANSFERASE MRDB"/>
    <property type="match status" value="1"/>
</dbReference>
<protein>
    <recommendedName>
        <fullName evidence="7">Cell wall polymerase</fullName>
    </recommendedName>
    <alternativeName>
        <fullName evidence="6">Peptidoglycan polymerase</fullName>
    </alternativeName>
</protein>
<keyword evidence="5 8" id="KW-0472">Membrane</keyword>
<dbReference type="GO" id="GO:0015648">
    <property type="term" value="F:lipid-linked peptidoglycan transporter activity"/>
    <property type="evidence" value="ECO:0007669"/>
    <property type="project" value="TreeGrafter"/>
</dbReference>
<feature type="transmembrane region" description="Helical" evidence="8">
    <location>
        <begin position="149"/>
        <end position="178"/>
    </location>
</feature>
<dbReference type="GO" id="GO:0032153">
    <property type="term" value="C:cell division site"/>
    <property type="evidence" value="ECO:0007669"/>
    <property type="project" value="TreeGrafter"/>
</dbReference>
<evidence type="ECO:0000256" key="8">
    <source>
        <dbReference type="SAM" id="Phobius"/>
    </source>
</evidence>
<dbReference type="EMBL" id="FNUE01000001">
    <property type="protein sequence ID" value="SEE17090.1"/>
    <property type="molecule type" value="Genomic_DNA"/>
</dbReference>
<dbReference type="GO" id="GO:0051301">
    <property type="term" value="P:cell division"/>
    <property type="evidence" value="ECO:0007669"/>
    <property type="project" value="InterPro"/>
</dbReference>
<feature type="transmembrane region" description="Helical" evidence="8">
    <location>
        <begin position="78"/>
        <end position="97"/>
    </location>
</feature>
<evidence type="ECO:0000256" key="1">
    <source>
        <dbReference type="ARBA" id="ARBA00004141"/>
    </source>
</evidence>
<keyword evidence="4 8" id="KW-1133">Transmembrane helix</keyword>
<gene>
    <name evidence="9" type="ORF">I602_735</name>
    <name evidence="10" type="ORF">SAMN05444353_1044</name>
</gene>
<feature type="transmembrane region" description="Helical" evidence="8">
    <location>
        <begin position="238"/>
        <end position="258"/>
    </location>
</feature>
<evidence type="ECO:0000313" key="12">
    <source>
        <dbReference type="Proteomes" id="UP000183071"/>
    </source>
</evidence>
<dbReference type="Proteomes" id="UP000037716">
    <property type="component" value="Unassembled WGS sequence"/>
</dbReference>
<feature type="transmembrane region" description="Helical" evidence="8">
    <location>
        <begin position="12"/>
        <end position="33"/>
    </location>
</feature>
<evidence type="ECO:0000256" key="5">
    <source>
        <dbReference type="ARBA" id="ARBA00023136"/>
    </source>
</evidence>
<evidence type="ECO:0000256" key="7">
    <source>
        <dbReference type="ARBA" id="ARBA00033270"/>
    </source>
</evidence>
<feature type="transmembrane region" description="Helical" evidence="8">
    <location>
        <begin position="53"/>
        <end position="71"/>
    </location>
</feature>
<dbReference type="PATRIC" id="fig|1300348.6.peg.734"/>
<feature type="transmembrane region" description="Helical" evidence="8">
    <location>
        <begin position="397"/>
        <end position="416"/>
    </location>
</feature>
<evidence type="ECO:0000313" key="10">
    <source>
        <dbReference type="EMBL" id="SEE17090.1"/>
    </source>
</evidence>
<evidence type="ECO:0000313" key="9">
    <source>
        <dbReference type="EMBL" id="KOY51175.1"/>
    </source>
</evidence>
<keyword evidence="2 8" id="KW-0812">Transmembrane</keyword>
<proteinExistence type="predicted"/>
<feature type="transmembrane region" description="Helical" evidence="8">
    <location>
        <begin position="208"/>
        <end position="226"/>
    </location>
</feature>
<dbReference type="PROSITE" id="PS00428">
    <property type="entry name" value="FTSW_RODA_SPOVE"/>
    <property type="match status" value="1"/>
</dbReference>
<evidence type="ECO:0000256" key="4">
    <source>
        <dbReference type="ARBA" id="ARBA00022989"/>
    </source>
</evidence>
<sequence>MRQERNNIFAGIDWLLVLLYAVLVGFGWLNIYAASVTEENNQIFDFSTKYGKQLIWIVLCIPLIIGVLFFNSKFYERYAPLFYVLSLISLVLLFPLGKEINGAKSWFNFGAMSLQPSEFVKAFTALAIAKLLSDRQYNFKLIKNQIKSFIIVFFPAFLIFLQPDAGSALIYVSFFFVLHREGLTLNYILLGAVIIALSLLTIYFSFKIVLLSAFLLLTVLSIYLIYKGGKRFIRFNWYKVLGTYLVLGIFIFGTGYIYENVLPSHQKDRFDILLGKKIDNKGIGYNSYQSELTISSGGVYGKGFLKGNLTQGDFVPEQHTDYIFSTVGEEWGFIGSSLVIIIFMLLMFRIIYQAETHTNKFGRIYGYGLASILYFHVIVNIGMVIGLLPTVGIPLPFFSYGGSSLWGFTILLFIFIRLDAHKNYDF</sequence>
<evidence type="ECO:0000256" key="6">
    <source>
        <dbReference type="ARBA" id="ARBA00032370"/>
    </source>
</evidence>
<accession>A0A0M9CG07</accession>